<keyword evidence="2" id="KW-0238">DNA-binding</keyword>
<proteinExistence type="inferred from homology"/>
<dbReference type="Gene3D" id="1.10.10.10">
    <property type="entry name" value="Winged helix-like DNA-binding domain superfamily/Winged helix DNA-binding domain"/>
    <property type="match status" value="1"/>
</dbReference>
<keyword evidence="1 2" id="KW-0436">Ligase</keyword>
<dbReference type="Gene3D" id="3.30.930.10">
    <property type="entry name" value="Bira Bifunctional Protein, Domain 2"/>
    <property type="match status" value="1"/>
</dbReference>
<feature type="binding site" evidence="2">
    <location>
        <position position="182"/>
    </location>
    <ligand>
        <name>biotin</name>
        <dbReference type="ChEBI" id="CHEBI:57586"/>
    </ligand>
</feature>
<dbReference type="GO" id="GO:0016740">
    <property type="term" value="F:transferase activity"/>
    <property type="evidence" value="ECO:0007669"/>
    <property type="project" value="UniProtKB-ARBA"/>
</dbReference>
<dbReference type="CDD" id="cd16442">
    <property type="entry name" value="BPL"/>
    <property type="match status" value="1"/>
</dbReference>
<feature type="DNA-binding region" description="H-T-H motif" evidence="2">
    <location>
        <begin position="18"/>
        <end position="37"/>
    </location>
</feature>
<evidence type="ECO:0000256" key="2">
    <source>
        <dbReference type="HAMAP-Rule" id="MF_00978"/>
    </source>
</evidence>
<dbReference type="InterPro" id="IPR045864">
    <property type="entry name" value="aa-tRNA-synth_II/BPL/LPL"/>
</dbReference>
<evidence type="ECO:0000259" key="3">
    <source>
        <dbReference type="PROSITE" id="PS51733"/>
    </source>
</evidence>
<evidence type="ECO:0000256" key="1">
    <source>
        <dbReference type="ARBA" id="ARBA00022598"/>
    </source>
</evidence>
<dbReference type="GO" id="GO:0004077">
    <property type="term" value="F:biotin--[biotin carboxyl-carrier protein] ligase activity"/>
    <property type="evidence" value="ECO:0007669"/>
    <property type="project" value="UniProtKB-UniRule"/>
</dbReference>
<dbReference type="HAMAP" id="MF_00978">
    <property type="entry name" value="Bifunct_BirA"/>
    <property type="match status" value="1"/>
</dbReference>
<dbReference type="PROSITE" id="PS51733">
    <property type="entry name" value="BPL_LPL_CATALYTIC"/>
    <property type="match status" value="1"/>
</dbReference>
<dbReference type="Gene3D" id="2.30.30.100">
    <property type="match status" value="1"/>
</dbReference>
<dbReference type="InterPro" id="IPR036390">
    <property type="entry name" value="WH_DNA-bd_sf"/>
</dbReference>
<dbReference type="EMBL" id="LTAY01000019">
    <property type="protein sequence ID" value="OPX50131.1"/>
    <property type="molecule type" value="Genomic_DNA"/>
</dbReference>
<evidence type="ECO:0000313" key="4">
    <source>
        <dbReference type="EMBL" id="OPX50131.1"/>
    </source>
</evidence>
<dbReference type="SUPFAM" id="SSF55681">
    <property type="entry name" value="Class II aaRS and biotin synthetases"/>
    <property type="match status" value="1"/>
</dbReference>
<reference evidence="4 5" key="1">
    <citation type="submission" date="2016-02" db="EMBL/GenBank/DDBJ databases">
        <title>Genome sequence of Clostridium thermobutyricum DSM 4928.</title>
        <authorList>
            <person name="Poehlein A."/>
            <person name="Daniel R."/>
        </authorList>
    </citation>
    <scope>NUCLEOTIDE SEQUENCE [LARGE SCALE GENOMIC DNA]</scope>
    <source>
        <strain evidence="4 5">DSM 4928</strain>
    </source>
</reference>
<feature type="binding site" evidence="2">
    <location>
        <position position="113"/>
    </location>
    <ligand>
        <name>biotin</name>
        <dbReference type="ChEBI" id="CHEBI:57586"/>
    </ligand>
</feature>
<dbReference type="GO" id="GO:0005737">
    <property type="term" value="C:cytoplasm"/>
    <property type="evidence" value="ECO:0007669"/>
    <property type="project" value="TreeGrafter"/>
</dbReference>
<dbReference type="SUPFAM" id="SSF46785">
    <property type="entry name" value="Winged helix' DNA-binding domain"/>
    <property type="match status" value="1"/>
</dbReference>
<dbReference type="InterPro" id="IPR008988">
    <property type="entry name" value="Transcriptional_repressor_C"/>
</dbReference>
<comment type="catalytic activity">
    <reaction evidence="2">
        <text>biotin + L-lysyl-[protein] + ATP = N(6)-biotinyl-L-lysyl-[protein] + AMP + diphosphate + H(+)</text>
        <dbReference type="Rhea" id="RHEA:11756"/>
        <dbReference type="Rhea" id="RHEA-COMP:9752"/>
        <dbReference type="Rhea" id="RHEA-COMP:10505"/>
        <dbReference type="ChEBI" id="CHEBI:15378"/>
        <dbReference type="ChEBI" id="CHEBI:29969"/>
        <dbReference type="ChEBI" id="CHEBI:30616"/>
        <dbReference type="ChEBI" id="CHEBI:33019"/>
        <dbReference type="ChEBI" id="CHEBI:57586"/>
        <dbReference type="ChEBI" id="CHEBI:83144"/>
        <dbReference type="ChEBI" id="CHEBI:456215"/>
        <dbReference type="EC" id="6.3.4.15"/>
    </reaction>
</comment>
<organism evidence="4 5">
    <name type="scientific">Clostridium thermobutyricum DSM 4928</name>
    <dbReference type="NCBI Taxonomy" id="1121339"/>
    <lineage>
        <taxon>Bacteria</taxon>
        <taxon>Bacillati</taxon>
        <taxon>Bacillota</taxon>
        <taxon>Clostridia</taxon>
        <taxon>Eubacteriales</taxon>
        <taxon>Clostridiaceae</taxon>
        <taxon>Clostridium</taxon>
    </lineage>
</organism>
<dbReference type="GO" id="GO:0009249">
    <property type="term" value="P:protein lipoylation"/>
    <property type="evidence" value="ECO:0007669"/>
    <property type="project" value="UniProtKB-ARBA"/>
</dbReference>
<name>A0A1V4SYK5_9CLOT</name>
<dbReference type="Proteomes" id="UP000191448">
    <property type="component" value="Unassembled WGS sequence"/>
</dbReference>
<dbReference type="PANTHER" id="PTHR12835">
    <property type="entry name" value="BIOTIN PROTEIN LIGASE"/>
    <property type="match status" value="1"/>
</dbReference>
<dbReference type="OrthoDB" id="9807064at2"/>
<keyword evidence="2" id="KW-0804">Transcription</keyword>
<accession>A0A1V4SYK5</accession>
<dbReference type="AlphaFoldDB" id="A0A1V4SYK5"/>
<dbReference type="GO" id="GO:0006355">
    <property type="term" value="P:regulation of DNA-templated transcription"/>
    <property type="evidence" value="ECO:0007669"/>
    <property type="project" value="UniProtKB-UniRule"/>
</dbReference>
<comment type="function">
    <text evidence="2">Acts both as a biotin--[acetyl-CoA-carboxylase] ligase and a repressor.</text>
</comment>
<gene>
    <name evidence="2 4" type="primary">birA</name>
    <name evidence="4" type="ORF">CLTHE_03430</name>
</gene>
<dbReference type="InterPro" id="IPR004143">
    <property type="entry name" value="BPL_LPL_catalytic"/>
</dbReference>
<dbReference type="SUPFAM" id="SSF50037">
    <property type="entry name" value="C-terminal domain of transcriptional repressors"/>
    <property type="match status" value="1"/>
</dbReference>
<dbReference type="InterPro" id="IPR013196">
    <property type="entry name" value="HTH_11"/>
</dbReference>
<dbReference type="InterPro" id="IPR004408">
    <property type="entry name" value="Biotin_CoA_COase_ligase"/>
</dbReference>
<feature type="binding site" evidence="2">
    <location>
        <begin position="89"/>
        <end position="91"/>
    </location>
    <ligand>
        <name>biotin</name>
        <dbReference type="ChEBI" id="CHEBI:57586"/>
    </ligand>
</feature>
<keyword evidence="2" id="KW-0092">Biotin</keyword>
<dbReference type="RefSeq" id="WP_080021720.1">
    <property type="nucleotide sequence ID" value="NZ_LTAY01000019.1"/>
</dbReference>
<keyword evidence="2" id="KW-0067">ATP-binding</keyword>
<dbReference type="PANTHER" id="PTHR12835:SF5">
    <property type="entry name" value="BIOTIN--PROTEIN LIGASE"/>
    <property type="match status" value="1"/>
</dbReference>
<keyword evidence="2" id="KW-0678">Repressor</keyword>
<keyword evidence="2" id="KW-0805">Transcription regulation</keyword>
<dbReference type="CDD" id="cd00090">
    <property type="entry name" value="HTH_ARSR"/>
    <property type="match status" value="1"/>
</dbReference>
<feature type="domain" description="BPL/LPL catalytic" evidence="3">
    <location>
        <begin position="66"/>
        <end position="255"/>
    </location>
</feature>
<dbReference type="InterPro" id="IPR036388">
    <property type="entry name" value="WH-like_DNA-bd_sf"/>
</dbReference>
<dbReference type="Pfam" id="PF08279">
    <property type="entry name" value="HTH_11"/>
    <property type="match status" value="1"/>
</dbReference>
<comment type="caution">
    <text evidence="4">The sequence shown here is derived from an EMBL/GenBank/DDBJ whole genome shotgun (WGS) entry which is preliminary data.</text>
</comment>
<evidence type="ECO:0000313" key="5">
    <source>
        <dbReference type="Proteomes" id="UP000191448"/>
    </source>
</evidence>
<dbReference type="InterPro" id="IPR011991">
    <property type="entry name" value="ArsR-like_HTH"/>
</dbReference>
<comment type="caution">
    <text evidence="2">Lacks conserved residue(s) required for the propagation of feature annotation.</text>
</comment>
<dbReference type="InterPro" id="IPR030855">
    <property type="entry name" value="Bifunct_BirA"/>
</dbReference>
<sequence>MKNKVLSYLKNSDNYISGESISKNLNISRNAVWKHISSLRSSGYIIDSVRNKGYKLISSPDILDTTTITPYLETDFIGKTIYYFNEISSTNTYAKKLCKKEVINGAVVISETQNSGHGRFNRVWISPKGGIWNSIILSPNLEPIHAHKITLIAVVSMYLTLKKFNINTQIKWPNDLYLNNKKICGILATMNCDMDKINYLIIGLGLNVNIDKSYFEENNLTTGTSLKIEFNKTFNRSEIIGTFYNIFEKYYKNFEKTYDLKEIVSICKDNSIIKNKKGFLVSLNSREEITCIDINDNGELIIKDSKGVIRPVLSGEVTFKNL</sequence>
<comment type="similarity">
    <text evidence="2">Belongs to the biotin--protein ligase family.</text>
</comment>
<protein>
    <recommendedName>
        <fullName evidence="2">Bifunctional ligase/repressor BirA</fullName>
    </recommendedName>
    <alternativeName>
        <fullName evidence="2">Biotin--[acetyl-CoA-carboxylase] ligase</fullName>
        <ecNumber evidence="2">6.3.4.15</ecNumber>
    </alternativeName>
    <alternativeName>
        <fullName evidence="2">Biotin--protein ligase</fullName>
    </alternativeName>
    <alternativeName>
        <fullName evidence="2">Biotin-[acetyl-CoA carboxylase] synthetase</fullName>
    </alternativeName>
</protein>
<dbReference type="EC" id="6.3.4.15" evidence="2"/>
<dbReference type="NCBIfam" id="TIGR00121">
    <property type="entry name" value="birA_ligase"/>
    <property type="match status" value="1"/>
</dbReference>
<dbReference type="GO" id="GO:0003677">
    <property type="term" value="F:DNA binding"/>
    <property type="evidence" value="ECO:0007669"/>
    <property type="project" value="UniProtKB-UniRule"/>
</dbReference>
<keyword evidence="2" id="KW-0547">Nucleotide-binding</keyword>
<dbReference type="GO" id="GO:0005524">
    <property type="term" value="F:ATP binding"/>
    <property type="evidence" value="ECO:0007669"/>
    <property type="project" value="UniProtKB-UniRule"/>
</dbReference>
<dbReference type="Pfam" id="PF03099">
    <property type="entry name" value="BPL_LplA_LipB"/>
    <property type="match status" value="1"/>
</dbReference>